<organism evidence="1">
    <name type="scientific">Cucumis melo</name>
    <name type="common">Muskmelon</name>
    <dbReference type="NCBI Taxonomy" id="3656"/>
    <lineage>
        <taxon>Eukaryota</taxon>
        <taxon>Viridiplantae</taxon>
        <taxon>Streptophyta</taxon>
        <taxon>Embryophyta</taxon>
        <taxon>Tracheophyta</taxon>
        <taxon>Spermatophyta</taxon>
        <taxon>Magnoliopsida</taxon>
        <taxon>eudicotyledons</taxon>
        <taxon>Gunneridae</taxon>
        <taxon>Pentapetalae</taxon>
        <taxon>rosids</taxon>
        <taxon>fabids</taxon>
        <taxon>Cucurbitales</taxon>
        <taxon>Cucurbitaceae</taxon>
        <taxon>Benincaseae</taxon>
        <taxon>Cucumis</taxon>
    </lineage>
</organism>
<proteinExistence type="predicted"/>
<dbReference type="Gramene" id="MELO3C032114.2.1">
    <property type="protein sequence ID" value="MELO3C032114.2.1"/>
    <property type="gene ID" value="MELO3C032114.2"/>
</dbReference>
<dbReference type="EnsemblPlants" id="MELO3C032114.2.1">
    <property type="protein sequence ID" value="MELO3C032114.2.1"/>
    <property type="gene ID" value="MELO3C032114.2"/>
</dbReference>
<evidence type="ECO:0000313" key="1">
    <source>
        <dbReference type="EnsemblPlants" id="MELO3C032114.2.1"/>
    </source>
</evidence>
<sequence length="60" mass="6892">MQKGIDGHRETENLTRDQMSLGPLCTPTNIIIYFSLKISQQRIKDLTTTNTLETSEKFSF</sequence>
<protein>
    <submittedName>
        <fullName evidence="1">Uncharacterized protein</fullName>
    </submittedName>
</protein>
<dbReference type="AlphaFoldDB" id="A0A9I9ED15"/>
<reference evidence="1" key="1">
    <citation type="submission" date="2023-03" db="UniProtKB">
        <authorList>
            <consortium name="EnsemblPlants"/>
        </authorList>
    </citation>
    <scope>IDENTIFICATION</scope>
</reference>
<accession>A0A9I9ED15</accession>
<name>A0A9I9ED15_CUCME</name>